<evidence type="ECO:0000313" key="3">
    <source>
        <dbReference type="Proteomes" id="UP000250218"/>
    </source>
</evidence>
<proteinExistence type="inferred from homology"/>
<keyword evidence="3" id="KW-1185">Reference proteome</keyword>
<dbReference type="InterPro" id="IPR009620">
    <property type="entry name" value="UPF0236"/>
</dbReference>
<name>A0A2Z4NDA5_9BACT</name>
<dbReference type="Proteomes" id="UP000250218">
    <property type="component" value="Chromosome"/>
</dbReference>
<dbReference type="KEGG" id="mane:DP065_02245"/>
<dbReference type="RefSeq" id="WP_033178962.1">
    <property type="nucleotide sequence ID" value="NZ_CP030140.1"/>
</dbReference>
<protein>
    <recommendedName>
        <fullName evidence="4">Transposase</fullName>
    </recommendedName>
</protein>
<dbReference type="Pfam" id="PF06782">
    <property type="entry name" value="UPF0236"/>
    <property type="match status" value="1"/>
</dbReference>
<evidence type="ECO:0000313" key="2">
    <source>
        <dbReference type="EMBL" id="AWX69563.1"/>
    </source>
</evidence>
<organism evidence="2 3">
    <name type="scientific">[Mycoplasma] anseris</name>
    <dbReference type="NCBI Taxonomy" id="92400"/>
    <lineage>
        <taxon>Bacteria</taxon>
        <taxon>Bacillati</taxon>
        <taxon>Mycoplasmatota</taxon>
        <taxon>Mycoplasmoidales</taxon>
        <taxon>Metamycoplasmataceae</taxon>
        <taxon>Metamycoplasma</taxon>
    </lineage>
</organism>
<gene>
    <name evidence="2" type="ORF">DP065_02245</name>
</gene>
<comment type="similarity">
    <text evidence="1">Belongs to the UPF0236 family.</text>
</comment>
<dbReference type="EMBL" id="CP030140">
    <property type="protein sequence ID" value="AWX69563.1"/>
    <property type="molecule type" value="Genomic_DNA"/>
</dbReference>
<reference evidence="3" key="1">
    <citation type="submission" date="2018-06" db="EMBL/GenBank/DDBJ databases">
        <title>Complete genome sequences of Mycoplasma anatis, M. anseris and M. cloacale type strains.</title>
        <authorList>
            <person name="Grozner D."/>
            <person name="Forro B."/>
            <person name="Sulyok K.M."/>
            <person name="Marton S."/>
            <person name="Kreizinger Z."/>
            <person name="Banyai K."/>
            <person name="Gyuranecz M."/>
        </authorList>
    </citation>
    <scope>NUCLEOTIDE SEQUENCE [LARGE SCALE GENOMIC DNA]</scope>
    <source>
        <strain evidence="3">ATCC 49234</strain>
    </source>
</reference>
<dbReference type="NCBIfam" id="NF046004">
    <property type="entry name" value="ICE_Mbov_0401"/>
    <property type="match status" value="1"/>
</dbReference>
<evidence type="ECO:0008006" key="4">
    <source>
        <dbReference type="Google" id="ProtNLM"/>
    </source>
</evidence>
<sequence>MKNLHYKEDLNFYKNDIEAKDLMYRNSIRRKQEGWEINCYITRKFITINGSFEVKITKYRKKENNKWKYYTFNNHWFLQRNKNHNIDINLKEKCKESFNRNSYQEIAYQLGISKSTIFNIIHANLNTNIDTLKSFKNNQTHNQKLYISVDDTYVPYKEKQFNTNKCCVRILNFFNKTKNNKLINKNHLLLFNKSKKPINNKTLYAKINKIMKKFYNETCEIIILGDGAKWIQNLAKRFNGNGILCRYHLMAKVKKLFDKSKETKQIINKTNKELNFNMVSYIYDDIDNEKWDDLLNFLTYNQHVFNKYFNKFKLKQITDLKKYIFNNKDYLVKYSKNSLDFIGNNAESFVSHIIKNSLKKDYSRYGLNTIISIISRPYQLTKFNLKIEIL</sequence>
<dbReference type="AlphaFoldDB" id="A0A2Z4NDA5"/>
<evidence type="ECO:0000256" key="1">
    <source>
        <dbReference type="ARBA" id="ARBA00006539"/>
    </source>
</evidence>
<accession>A0A2Z4NDA5</accession>